<keyword evidence="6" id="KW-0333">Golgi apparatus</keyword>
<feature type="compositionally biased region" description="Basic and acidic residues" evidence="8">
    <location>
        <begin position="777"/>
        <end position="789"/>
    </location>
</feature>
<keyword evidence="10" id="KW-1185">Reference proteome</keyword>
<comment type="caution">
    <text evidence="9">The sequence shown here is derived from an EMBL/GenBank/DDBJ whole genome shotgun (WGS) entry which is preliminary data.</text>
</comment>
<reference evidence="9 10" key="1">
    <citation type="submission" date="2019-01" db="EMBL/GenBank/DDBJ databases">
        <title>Intercellular communication is required for trap formation in the nematode-trapping fungus Duddingtonia flagrans.</title>
        <authorList>
            <person name="Youssar L."/>
            <person name="Wernet V."/>
            <person name="Hensel N."/>
            <person name="Hildebrandt H.-G."/>
            <person name="Fischer R."/>
        </authorList>
    </citation>
    <scope>NUCLEOTIDE SEQUENCE [LARGE SCALE GENOMIC DNA]</scope>
    <source>
        <strain evidence="9 10">CBS H-5679</strain>
    </source>
</reference>
<dbReference type="GO" id="GO:0000139">
    <property type="term" value="C:Golgi membrane"/>
    <property type="evidence" value="ECO:0007669"/>
    <property type="project" value="UniProtKB-SubCell"/>
</dbReference>
<dbReference type="EMBL" id="SAEB01000003">
    <property type="protein sequence ID" value="RVD88172.1"/>
    <property type="molecule type" value="Genomic_DNA"/>
</dbReference>
<dbReference type="GO" id="GO:0017119">
    <property type="term" value="C:Golgi transport complex"/>
    <property type="evidence" value="ECO:0007669"/>
    <property type="project" value="InterPro"/>
</dbReference>
<keyword evidence="7" id="KW-0472">Membrane</keyword>
<evidence type="ECO:0000313" key="9">
    <source>
        <dbReference type="EMBL" id="RVD88172.1"/>
    </source>
</evidence>
<dbReference type="PANTHER" id="PTHR31658">
    <property type="entry name" value="CONSERVED OLIGOMERIC GOLGI COMPLEX SUBUNIT 1"/>
    <property type="match status" value="1"/>
</dbReference>
<evidence type="ECO:0000256" key="2">
    <source>
        <dbReference type="ARBA" id="ARBA00006653"/>
    </source>
</evidence>
<keyword evidence="4" id="KW-0813">Transport</keyword>
<proteinExistence type="inferred from homology"/>
<protein>
    <recommendedName>
        <fullName evidence="3">Conserved oligomeric Golgi complex subunit 1</fullName>
    </recommendedName>
</protein>
<evidence type="ECO:0000256" key="4">
    <source>
        <dbReference type="ARBA" id="ARBA00022448"/>
    </source>
</evidence>
<evidence type="ECO:0000256" key="1">
    <source>
        <dbReference type="ARBA" id="ARBA00004395"/>
    </source>
</evidence>
<dbReference type="PANTHER" id="PTHR31658:SF0">
    <property type="entry name" value="CONSERVED OLIGOMERIC GOLGI COMPLEX SUBUNIT 1"/>
    <property type="match status" value="1"/>
</dbReference>
<dbReference type="OrthoDB" id="46189at2759"/>
<dbReference type="GO" id="GO:0006891">
    <property type="term" value="P:intra-Golgi vesicle-mediated transport"/>
    <property type="evidence" value="ECO:0007669"/>
    <property type="project" value="InterPro"/>
</dbReference>
<dbReference type="Proteomes" id="UP000283090">
    <property type="component" value="Unassembled WGS sequence"/>
</dbReference>
<name>A0A437AAL2_ARTFL</name>
<evidence type="ECO:0000256" key="7">
    <source>
        <dbReference type="ARBA" id="ARBA00023136"/>
    </source>
</evidence>
<evidence type="ECO:0000313" key="10">
    <source>
        <dbReference type="Proteomes" id="UP000283090"/>
    </source>
</evidence>
<accession>A0A437AAL2</accession>
<comment type="subcellular location">
    <subcellularLocation>
        <location evidence="1">Golgi apparatus membrane</location>
        <topology evidence="1">Peripheral membrane protein</topology>
    </subcellularLocation>
</comment>
<keyword evidence="5" id="KW-0653">Protein transport</keyword>
<dbReference type="Pfam" id="PF08700">
    <property type="entry name" value="VPS51_Exo84_N"/>
    <property type="match status" value="1"/>
</dbReference>
<evidence type="ECO:0000256" key="6">
    <source>
        <dbReference type="ARBA" id="ARBA00023034"/>
    </source>
</evidence>
<dbReference type="VEuPathDB" id="FungiDB:DFL_002367"/>
<dbReference type="GeneID" id="93584678"/>
<dbReference type="AlphaFoldDB" id="A0A437AAL2"/>
<dbReference type="GO" id="GO:0015031">
    <property type="term" value="P:protein transport"/>
    <property type="evidence" value="ECO:0007669"/>
    <property type="project" value="UniProtKB-KW"/>
</dbReference>
<gene>
    <name evidence="9" type="ORF">DFL_002367</name>
</gene>
<feature type="region of interest" description="Disordered" evidence="8">
    <location>
        <begin position="547"/>
        <end position="576"/>
    </location>
</feature>
<comment type="similarity">
    <text evidence="2">Belongs to the COG1 family.</text>
</comment>
<feature type="region of interest" description="Disordered" evidence="8">
    <location>
        <begin position="754"/>
        <end position="795"/>
    </location>
</feature>
<evidence type="ECO:0000256" key="8">
    <source>
        <dbReference type="SAM" id="MobiDB-lite"/>
    </source>
</evidence>
<evidence type="ECO:0000256" key="3">
    <source>
        <dbReference type="ARBA" id="ARBA00020978"/>
    </source>
</evidence>
<dbReference type="STRING" id="97331.A0A437AAL2"/>
<dbReference type="InterPro" id="IPR033370">
    <property type="entry name" value="COG1"/>
</dbReference>
<evidence type="ECO:0000256" key="5">
    <source>
        <dbReference type="ARBA" id="ARBA00022927"/>
    </source>
</evidence>
<organism evidence="9 10">
    <name type="scientific">Arthrobotrys flagrans</name>
    <name type="common">Nematode-trapping fungus</name>
    <name type="synonym">Trichothecium flagrans</name>
    <dbReference type="NCBI Taxonomy" id="97331"/>
    <lineage>
        <taxon>Eukaryota</taxon>
        <taxon>Fungi</taxon>
        <taxon>Dikarya</taxon>
        <taxon>Ascomycota</taxon>
        <taxon>Pezizomycotina</taxon>
        <taxon>Orbiliomycetes</taxon>
        <taxon>Orbiliales</taxon>
        <taxon>Orbiliaceae</taxon>
        <taxon>Arthrobotrys</taxon>
    </lineage>
</organism>
<feature type="compositionally biased region" description="Acidic residues" evidence="8">
    <location>
        <begin position="550"/>
        <end position="565"/>
    </location>
</feature>
<sequence length="877" mass="98304">MKLILHSRAHSLDWLHLYLHTPAESFNYVGIQYPRTKKSVIGFLFCSEKTLGLTETCFLGNPWKFGKGLAMAMAVDALKLEKWEDAFQHPVVSVRGMEKQLRVALQEKKEGLRALVGESYRDLLKTAERIIEMNDSIQRVESHLSQASKQCNYGSLQKKAANAVAMKENEDNKGRKNRVTAAELAVLSNCPVAISRTLTRDKSPLVAAKLYILARLLRRSVSEKIKSPFIVSLERQLSNLRVTILRDLEHELCRLDADSSKILQCLGAYSLITSSSASDTFMYFQNLRLNAVVSLLRQDTVSAETILEAIRLVNENLRLSTQLFPRRLSDTLTTLKIKPLFQEPAINDILELNMAVHGNWISESIRKYTPWLKTDDLSNDGCKAEISSKLGTTLRAIFDGLEKAVKVVNKVESLVQIRHNILAASRGVMGRTSDLNSEDLNQSLNRIREIVNTRIREVLNGDIGGIGVLGSELSTLVADNSAARKNEPVSWSGMLSSFESAKGGRNLKAMVRAVNHSDKSGLRAIRLKHAKWVSNITNNYSHIKKMAEEKDWDPENDDDDDDVDAPESLKEMNDKDTQSLLSTYSEGLLEGYRLLETNLSALVDGMRQIDEATESPQPIGNACIALRFITVIRNTSPQHENKAIIDLSWFGKDTTSRLYDFLARGVAKRALRGFGKDLSKRKWSSNVSFDSLWEGSPKLPIQPSPLVFKFLQALVQSMNEIGADVWPRDAADTLKRNVAKSVWEKLEASLTSAEKQTNGVSGLGIETNETAEDDGPKEDAKGEEAEPDHPPANPLNREQVLQAYFDATYLDNAFRTVTGRDVGGDDKNRESTTVLSWEFVERTREKISIGTDERERMSRSAEDYWRRTNLLFGVLDI</sequence>
<feature type="compositionally biased region" description="Basic and acidic residues" evidence="8">
    <location>
        <begin position="567"/>
        <end position="576"/>
    </location>
</feature>
<dbReference type="RefSeq" id="XP_067493716.1">
    <property type="nucleotide sequence ID" value="XM_067631141.1"/>
</dbReference>